<protein>
    <submittedName>
        <fullName evidence="1">Uncharacterized protein</fullName>
    </submittedName>
</protein>
<dbReference type="EMBL" id="JAMXLR010000051">
    <property type="protein sequence ID" value="MCO6045206.1"/>
    <property type="molecule type" value="Genomic_DNA"/>
</dbReference>
<organism evidence="1 2">
    <name type="scientific">Aeoliella straminimaris</name>
    <dbReference type="NCBI Taxonomy" id="2954799"/>
    <lineage>
        <taxon>Bacteria</taxon>
        <taxon>Pseudomonadati</taxon>
        <taxon>Planctomycetota</taxon>
        <taxon>Planctomycetia</taxon>
        <taxon>Pirellulales</taxon>
        <taxon>Lacipirellulaceae</taxon>
        <taxon>Aeoliella</taxon>
    </lineage>
</organism>
<gene>
    <name evidence="1" type="ORF">NG895_14940</name>
</gene>
<evidence type="ECO:0000313" key="1">
    <source>
        <dbReference type="EMBL" id="MCO6045206.1"/>
    </source>
</evidence>
<dbReference type="Proteomes" id="UP001155241">
    <property type="component" value="Unassembled WGS sequence"/>
</dbReference>
<sequence length="75" mass="8132">MAAAVGHTEGKSTICQLPSVQLSSVNLLIPNLREVCPTSVCWQKYEGAEEYITSADLRRCRHSVAESTADEPVAL</sequence>
<dbReference type="AlphaFoldDB" id="A0A9X2JGX5"/>
<reference evidence="1" key="1">
    <citation type="submission" date="2022-06" db="EMBL/GenBank/DDBJ databases">
        <title>Aeoliella straminimaris, a novel planctomycete from sediments.</title>
        <authorList>
            <person name="Vitorino I.R."/>
            <person name="Lage O.M."/>
        </authorList>
    </citation>
    <scope>NUCLEOTIDE SEQUENCE</scope>
    <source>
        <strain evidence="1">ICT_H6.2</strain>
    </source>
</reference>
<name>A0A9X2JGX5_9BACT</name>
<proteinExistence type="predicted"/>
<keyword evidence="2" id="KW-1185">Reference proteome</keyword>
<evidence type="ECO:0000313" key="2">
    <source>
        <dbReference type="Proteomes" id="UP001155241"/>
    </source>
</evidence>
<accession>A0A9X2JGX5</accession>
<comment type="caution">
    <text evidence="1">The sequence shown here is derived from an EMBL/GenBank/DDBJ whole genome shotgun (WGS) entry which is preliminary data.</text>
</comment>
<dbReference type="RefSeq" id="WP_252853316.1">
    <property type="nucleotide sequence ID" value="NZ_JAMXLR010000051.1"/>
</dbReference>